<reference evidence="3" key="2">
    <citation type="submission" date="2013-04" db="EMBL/GenBank/DDBJ databases">
        <title>Genomic mechanisms accounting for the adaptation to parasitism in nematode-trapping fungi.</title>
        <authorList>
            <person name="Ahren D.G."/>
        </authorList>
    </citation>
    <scope>NUCLEOTIDE SEQUENCE [LARGE SCALE GENOMIC DNA]</scope>
    <source>
        <strain evidence="3">CBS 200.50</strain>
    </source>
</reference>
<evidence type="ECO:0000313" key="2">
    <source>
        <dbReference type="EMBL" id="EPS41942.1"/>
    </source>
</evidence>
<feature type="region of interest" description="Disordered" evidence="1">
    <location>
        <begin position="231"/>
        <end position="267"/>
    </location>
</feature>
<evidence type="ECO:0000256" key="1">
    <source>
        <dbReference type="SAM" id="MobiDB-lite"/>
    </source>
</evidence>
<dbReference type="OrthoDB" id="5418110at2759"/>
<comment type="caution">
    <text evidence="2">The sequence shown here is derived from an EMBL/GenBank/DDBJ whole genome shotgun (WGS) entry which is preliminary data.</text>
</comment>
<sequence>MKKDTDPLNLYFDTSEDDTTGNSSIFRASLYFTEEENNRGTDKGKRPGLSPTTIPDEENQLVSNEGQPKQPGNQDTTFGTSVETCSTFVQGTSDTIHTPFDATSDEDSNEDHYHDVQTQQLMLYPAVNFEPLYVYASPKKPTQRPPSMPGAPAQKRAETVAEMLFRQDMQTYGLHVSTSTAAMSYFRRSEYHEALRATEFNFRAIQSQQRTYGDLRNHPFYHVVRENSPLLRTDPNNDLEERRGRRRRQTNYIPGLGIESDTGVRSPSDRREARAWTSLWEILCCLPLATESSPGNSWY</sequence>
<evidence type="ECO:0000313" key="3">
    <source>
        <dbReference type="Proteomes" id="UP000015100"/>
    </source>
</evidence>
<proteinExistence type="predicted"/>
<protein>
    <submittedName>
        <fullName evidence="2">Uncharacterized protein</fullName>
    </submittedName>
</protein>
<feature type="compositionally biased region" description="Basic and acidic residues" evidence="1">
    <location>
        <begin position="36"/>
        <end position="45"/>
    </location>
</feature>
<reference evidence="2 3" key="1">
    <citation type="journal article" date="2013" name="PLoS Genet.">
        <title>Genomic mechanisms accounting for the adaptation to parasitism in nematode-trapping fungi.</title>
        <authorList>
            <person name="Meerupati T."/>
            <person name="Andersson K.M."/>
            <person name="Friman E."/>
            <person name="Kumar D."/>
            <person name="Tunlid A."/>
            <person name="Ahren D."/>
        </authorList>
    </citation>
    <scope>NUCLEOTIDE SEQUENCE [LARGE SCALE GENOMIC DNA]</scope>
    <source>
        <strain evidence="2 3">CBS 200.50</strain>
    </source>
</reference>
<dbReference type="AlphaFoldDB" id="S8C2S3"/>
<accession>S8C2S3</accession>
<feature type="region of interest" description="Disordered" evidence="1">
    <location>
        <begin position="1"/>
        <end position="80"/>
    </location>
</feature>
<keyword evidence="3" id="KW-1185">Reference proteome</keyword>
<feature type="compositionally biased region" description="Polar residues" evidence="1">
    <location>
        <begin position="60"/>
        <end position="80"/>
    </location>
</feature>
<dbReference type="HOGENOM" id="CLU_930724_0_0_1"/>
<organism evidence="2 3">
    <name type="scientific">Dactylellina haptotyla (strain CBS 200.50)</name>
    <name type="common">Nematode-trapping fungus</name>
    <name type="synonym">Monacrosporium haptotylum</name>
    <dbReference type="NCBI Taxonomy" id="1284197"/>
    <lineage>
        <taxon>Eukaryota</taxon>
        <taxon>Fungi</taxon>
        <taxon>Dikarya</taxon>
        <taxon>Ascomycota</taxon>
        <taxon>Pezizomycotina</taxon>
        <taxon>Orbiliomycetes</taxon>
        <taxon>Orbiliales</taxon>
        <taxon>Orbiliaceae</taxon>
        <taxon>Dactylellina</taxon>
    </lineage>
</organism>
<name>S8C2S3_DACHA</name>
<dbReference type="Proteomes" id="UP000015100">
    <property type="component" value="Unassembled WGS sequence"/>
</dbReference>
<dbReference type="EMBL" id="AQGS01000131">
    <property type="protein sequence ID" value="EPS41942.1"/>
    <property type="molecule type" value="Genomic_DNA"/>
</dbReference>
<gene>
    <name evidence="2" type="ORF">H072_4097</name>
</gene>